<name>A0A431EB17_CAMJU</name>
<evidence type="ECO:0000256" key="5">
    <source>
        <dbReference type="ARBA" id="ARBA00023116"/>
    </source>
</evidence>
<dbReference type="InterPro" id="IPR039718">
    <property type="entry name" value="Rrm1"/>
</dbReference>
<organism evidence="9 10">
    <name type="scientific">Campylobacter jejuni</name>
    <dbReference type="NCBI Taxonomy" id="197"/>
    <lineage>
        <taxon>Bacteria</taxon>
        <taxon>Pseudomonadati</taxon>
        <taxon>Campylobacterota</taxon>
        <taxon>Epsilonproteobacteria</taxon>
        <taxon>Campylobacterales</taxon>
        <taxon>Campylobacteraceae</taxon>
        <taxon>Campylobacter</taxon>
    </lineage>
</organism>
<sequence>MEVTKRDGRIVPFDITKIRNIIERCCEGLDVNPLQLESSLSAKFKDKVSTSAIQQEIILTTVSLISPDEPDWDYVAGRMILYNLEREVYKRTGMDYSTPFSEFFSYMIRNGYYDKTIFDTWTEDEIKQLDGHINVKNELSYNTTSALSTMKRYLVKNSRGVIELPQWADMSACIYINKYSNDKVRETVKDYKLVSNKSISLATPFKANLRKPDANLSSCFILDYDDSSESITKCNEDIAFISKNGGGVGAYLGRLRCSDSPVKETGKANNITLWTKIINDIAVAWNQLSQRKGAVTPALDVWHKDILEFIEMKTETGDLRSKAFDLHPQVVLNDRFIEAVRLDKDWYMVDRREVQAKLDIDILNPKVFHENYPKIEELAQAKKLKNMNVKRAKELWKQLLQVYVETGDLYLTHKDNLNRMNPMIDDGKFIQCTNLCTESFSVIEPAQDHKIELIDGVVHKTYKPGLTHTCNLVSLNLSVLTSDSALEEASRRAVRILDKAIEVTTVPVYDGHRHNQNYRTIGVGTLGLADYLAYHRLGYLKDESLEVAERLQEKIAYWTLDESCNIAQEKGSFPEFDKSYFKRGIILGRTAKQNIKLSTAGLDWASLHEKVKKGVRNMMIVAVAPNTGTSLCTGATASYLPVFNKFFYEDFSGMQTPRLPKYLKSRFWYYNEGYTVPATRIVELTTRLQRWIDTGISMELVLNPEVITIKSLSDSILTGFENGLKSVYYSRTLDTTSTETCVSCAN</sequence>
<comment type="caution">
    <text evidence="9">The sequence shown here is derived from an EMBL/GenBank/DDBJ whole genome shotgun (WGS) entry which is preliminary data.</text>
</comment>
<dbReference type="Gene3D" id="3.20.70.20">
    <property type="match status" value="1"/>
</dbReference>
<dbReference type="AlphaFoldDB" id="A0A431EB17"/>
<reference evidence="9 10" key="1">
    <citation type="journal article" date="2019" name="Appl. Environ. Microbiol.">
        <title>Population genetics and characterization of Campylobacter jejuni isolates in western jackdaws and game birds in Finland.</title>
        <authorList>
            <person name="Kovanen S."/>
            <person name="Rossi M."/>
            <person name="Pohja-Mykra M."/>
            <person name="Nieminen T."/>
            <person name="Raunio-Saarnisto M."/>
            <person name="Sauvala M."/>
            <person name="Fredriksson-Ahomaa M."/>
            <person name="Hanninen M.L."/>
            <person name="Kivisto R."/>
        </authorList>
    </citation>
    <scope>NUCLEOTIDE SEQUENCE [LARGE SCALE GENOMIC DNA]</scope>
    <source>
        <strain evidence="9 10">CB313</strain>
    </source>
</reference>
<evidence type="ECO:0000313" key="9">
    <source>
        <dbReference type="EMBL" id="RTJ78347.1"/>
    </source>
</evidence>
<gene>
    <name evidence="9" type="ORF">C3H57_08555</name>
</gene>
<dbReference type="GO" id="GO:0005524">
    <property type="term" value="F:ATP binding"/>
    <property type="evidence" value="ECO:0007669"/>
    <property type="project" value="UniProtKB-UniRule"/>
</dbReference>
<evidence type="ECO:0000256" key="1">
    <source>
        <dbReference type="ARBA" id="ARBA00010406"/>
    </source>
</evidence>
<keyword evidence="2" id="KW-0021">Allosteric enzyme</keyword>
<comment type="similarity">
    <text evidence="1">Belongs to the ribonucleoside diphosphate reductase large chain family.</text>
</comment>
<keyword evidence="5" id="KW-0215">Deoxyribonucleotide synthesis</keyword>
<feature type="domain" description="ATP-cone" evidence="8">
    <location>
        <begin position="1"/>
        <end position="90"/>
    </location>
</feature>
<evidence type="ECO:0000313" key="10">
    <source>
        <dbReference type="Proteomes" id="UP000288507"/>
    </source>
</evidence>
<dbReference type="GO" id="GO:0005971">
    <property type="term" value="C:ribonucleoside-diphosphate reductase complex"/>
    <property type="evidence" value="ECO:0007669"/>
    <property type="project" value="TreeGrafter"/>
</dbReference>
<evidence type="ECO:0000259" key="8">
    <source>
        <dbReference type="PROSITE" id="PS51161"/>
    </source>
</evidence>
<dbReference type="SUPFAM" id="SSF51998">
    <property type="entry name" value="PFL-like glycyl radical enzymes"/>
    <property type="match status" value="1"/>
</dbReference>
<dbReference type="PRINTS" id="PR01183">
    <property type="entry name" value="RIBORDTASEM1"/>
</dbReference>
<dbReference type="PANTHER" id="PTHR11573:SF6">
    <property type="entry name" value="RIBONUCLEOSIDE-DIPHOSPHATE REDUCTASE LARGE SUBUNIT"/>
    <property type="match status" value="1"/>
</dbReference>
<evidence type="ECO:0000256" key="6">
    <source>
        <dbReference type="ARBA" id="ARBA00047754"/>
    </source>
</evidence>
<evidence type="ECO:0000256" key="4">
    <source>
        <dbReference type="ARBA" id="ARBA00022840"/>
    </source>
</evidence>
<accession>A0A431EB17</accession>
<dbReference type="InterPro" id="IPR008926">
    <property type="entry name" value="RNR_R1-su_N"/>
</dbReference>
<dbReference type="PROSITE" id="PS51161">
    <property type="entry name" value="ATP_CONE"/>
    <property type="match status" value="1"/>
</dbReference>
<dbReference type="GO" id="GO:0009263">
    <property type="term" value="P:deoxyribonucleotide biosynthetic process"/>
    <property type="evidence" value="ECO:0007669"/>
    <property type="project" value="UniProtKB-KW"/>
</dbReference>
<keyword evidence="3 7" id="KW-0547">Nucleotide-binding</keyword>
<dbReference type="Proteomes" id="UP000288507">
    <property type="component" value="Unassembled WGS sequence"/>
</dbReference>
<dbReference type="Pfam" id="PF02867">
    <property type="entry name" value="Ribonuc_red_lgC"/>
    <property type="match status" value="1"/>
</dbReference>
<dbReference type="GO" id="GO:0004748">
    <property type="term" value="F:ribonucleoside-diphosphate reductase activity, thioredoxin disulfide as acceptor"/>
    <property type="evidence" value="ECO:0007669"/>
    <property type="project" value="UniProtKB-EC"/>
</dbReference>
<dbReference type="InterPro" id="IPR005144">
    <property type="entry name" value="ATP-cone_dom"/>
</dbReference>
<dbReference type="UniPathway" id="UPA00326"/>
<dbReference type="InterPro" id="IPR000788">
    <property type="entry name" value="RNR_lg_C"/>
</dbReference>
<evidence type="ECO:0000256" key="2">
    <source>
        <dbReference type="ARBA" id="ARBA00022533"/>
    </source>
</evidence>
<dbReference type="PANTHER" id="PTHR11573">
    <property type="entry name" value="RIBONUCLEOSIDE-DIPHOSPHATE REDUCTASE LARGE CHAIN"/>
    <property type="match status" value="1"/>
</dbReference>
<evidence type="ECO:0000256" key="7">
    <source>
        <dbReference type="PROSITE-ProRule" id="PRU00492"/>
    </source>
</evidence>
<dbReference type="SUPFAM" id="SSF48168">
    <property type="entry name" value="R1 subunit of ribonucleotide reductase, N-terminal domain"/>
    <property type="match status" value="1"/>
</dbReference>
<keyword evidence="4 7" id="KW-0067">ATP-binding</keyword>
<dbReference type="RefSeq" id="WP_126232464.1">
    <property type="nucleotide sequence ID" value="NZ_PRBV01000014.1"/>
</dbReference>
<dbReference type="NCBIfam" id="TIGR02506">
    <property type="entry name" value="NrdE_NrdA"/>
    <property type="match status" value="1"/>
</dbReference>
<dbReference type="EMBL" id="PRBV01000014">
    <property type="protein sequence ID" value="RTJ78347.1"/>
    <property type="molecule type" value="Genomic_DNA"/>
</dbReference>
<protein>
    <submittedName>
        <fullName evidence="9">Ribonucleoside-diphosphate reductase subunit alpha</fullName>
    </submittedName>
</protein>
<evidence type="ECO:0000256" key="3">
    <source>
        <dbReference type="ARBA" id="ARBA00022741"/>
    </source>
</evidence>
<dbReference type="Pfam" id="PF03477">
    <property type="entry name" value="ATP-cone"/>
    <property type="match status" value="1"/>
</dbReference>
<dbReference type="PROSITE" id="PS00089">
    <property type="entry name" value="RIBORED_LARGE"/>
    <property type="match status" value="1"/>
</dbReference>
<dbReference type="InterPro" id="IPR013346">
    <property type="entry name" value="NrdE_NrdA_C"/>
</dbReference>
<comment type="catalytic activity">
    <reaction evidence="6">
        <text>a 2'-deoxyribonucleoside 5'-diphosphate + [thioredoxin]-disulfide + H2O = a ribonucleoside 5'-diphosphate + [thioredoxin]-dithiol</text>
        <dbReference type="Rhea" id="RHEA:23252"/>
        <dbReference type="Rhea" id="RHEA-COMP:10698"/>
        <dbReference type="Rhea" id="RHEA-COMP:10700"/>
        <dbReference type="ChEBI" id="CHEBI:15377"/>
        <dbReference type="ChEBI" id="CHEBI:29950"/>
        <dbReference type="ChEBI" id="CHEBI:50058"/>
        <dbReference type="ChEBI" id="CHEBI:57930"/>
        <dbReference type="ChEBI" id="CHEBI:73316"/>
        <dbReference type="EC" id="1.17.4.1"/>
    </reaction>
</comment>
<proteinExistence type="inferred from homology"/>